<evidence type="ECO:0000256" key="1">
    <source>
        <dbReference type="ARBA" id="ARBA00004049"/>
    </source>
</evidence>
<dbReference type="InterPro" id="IPR044607">
    <property type="entry name" value="RKD-like"/>
</dbReference>
<proteinExistence type="predicted"/>
<evidence type="ECO:0000313" key="8">
    <source>
        <dbReference type="EMBL" id="KAF3339292.1"/>
    </source>
</evidence>
<evidence type="ECO:0000256" key="2">
    <source>
        <dbReference type="ARBA" id="ARBA00023015"/>
    </source>
</evidence>
<keyword evidence="2" id="KW-0805">Transcription regulation</keyword>
<evidence type="ECO:0000256" key="4">
    <source>
        <dbReference type="ARBA" id="ARBA00023125"/>
    </source>
</evidence>
<dbReference type="GO" id="GO:0003700">
    <property type="term" value="F:DNA-binding transcription factor activity"/>
    <property type="evidence" value="ECO:0007669"/>
    <property type="project" value="InterPro"/>
</dbReference>
<dbReference type="Proteomes" id="UP000623129">
    <property type="component" value="Unassembled WGS sequence"/>
</dbReference>
<evidence type="ECO:0000256" key="3">
    <source>
        <dbReference type="ARBA" id="ARBA00023054"/>
    </source>
</evidence>
<dbReference type="PANTHER" id="PTHR46373:SF2">
    <property type="entry name" value="RWP-RK DOMAIN-CONTAINING PROTEIN"/>
    <property type="match status" value="1"/>
</dbReference>
<evidence type="ECO:0000256" key="5">
    <source>
        <dbReference type="ARBA" id="ARBA00023163"/>
    </source>
</evidence>
<keyword evidence="4" id="KW-0238">DNA-binding</keyword>
<accession>A0A833RGZ1</accession>
<reference evidence="8" key="1">
    <citation type="submission" date="2020-01" db="EMBL/GenBank/DDBJ databases">
        <title>Genome sequence of Kobresia littledalei, the first chromosome-level genome in the family Cyperaceae.</title>
        <authorList>
            <person name="Qu G."/>
        </authorList>
    </citation>
    <scope>NUCLEOTIDE SEQUENCE</scope>
    <source>
        <strain evidence="8">C.B.Clarke</strain>
        <tissue evidence="8">Leaf</tissue>
    </source>
</reference>
<protein>
    <submittedName>
        <fullName evidence="8">Protein RKD4</fullName>
    </submittedName>
</protein>
<dbReference type="OrthoDB" id="6270329at2759"/>
<keyword evidence="9" id="KW-1185">Reference proteome</keyword>
<dbReference type="InterPro" id="IPR003035">
    <property type="entry name" value="RWP-RK_dom"/>
</dbReference>
<keyword evidence="3" id="KW-0175">Coiled coil</keyword>
<name>A0A833RGZ1_9POAL</name>
<dbReference type="EMBL" id="SWLB01000004">
    <property type="protein sequence ID" value="KAF3339292.1"/>
    <property type="molecule type" value="Genomic_DNA"/>
</dbReference>
<keyword evidence="5" id="KW-0804">Transcription</keyword>
<feature type="domain" description="RWP-RK" evidence="7">
    <location>
        <begin position="72"/>
        <end position="157"/>
    </location>
</feature>
<dbReference type="PANTHER" id="PTHR46373">
    <property type="entry name" value="PROTEIN RKD4"/>
    <property type="match status" value="1"/>
</dbReference>
<dbReference type="GO" id="GO:0003677">
    <property type="term" value="F:DNA binding"/>
    <property type="evidence" value="ECO:0007669"/>
    <property type="project" value="UniProtKB-KW"/>
</dbReference>
<keyword evidence="6" id="KW-0539">Nucleus</keyword>
<evidence type="ECO:0000313" key="9">
    <source>
        <dbReference type="Proteomes" id="UP000623129"/>
    </source>
</evidence>
<gene>
    <name evidence="8" type="ORF">FCM35_KLT16763</name>
</gene>
<dbReference type="PROSITE" id="PS51519">
    <property type="entry name" value="RWP_RK"/>
    <property type="match status" value="1"/>
</dbReference>
<dbReference type="AlphaFoldDB" id="A0A833RGZ1"/>
<evidence type="ECO:0000256" key="6">
    <source>
        <dbReference type="ARBA" id="ARBA00023242"/>
    </source>
</evidence>
<dbReference type="Pfam" id="PF02042">
    <property type="entry name" value="RWP-RK"/>
    <property type="match status" value="1"/>
</dbReference>
<comment type="function">
    <text evidence="1">Putative transcription factor.</text>
</comment>
<sequence>MSVIKVSISSSIFGSEHDSNGANEQVGNVAGAEEDAIPIVEERALGSKVLGIDLNLPIVEETSDVERVDLPDQAPVDVNAPPMRKSGDLSIELVRPMFRKLQNEAAKELRVSQTTLKMWCRIKGIKRWPYRILTSMDGLARNVEEYGMDSYLKVNGIHLTLSELEEKKRKFEEDPTTPIDDEIFLLRNYMCKRKSNKRRYVKHVQS</sequence>
<organism evidence="8 9">
    <name type="scientific">Carex littledalei</name>
    <dbReference type="NCBI Taxonomy" id="544730"/>
    <lineage>
        <taxon>Eukaryota</taxon>
        <taxon>Viridiplantae</taxon>
        <taxon>Streptophyta</taxon>
        <taxon>Embryophyta</taxon>
        <taxon>Tracheophyta</taxon>
        <taxon>Spermatophyta</taxon>
        <taxon>Magnoliopsida</taxon>
        <taxon>Liliopsida</taxon>
        <taxon>Poales</taxon>
        <taxon>Cyperaceae</taxon>
        <taxon>Cyperoideae</taxon>
        <taxon>Cariceae</taxon>
        <taxon>Carex</taxon>
        <taxon>Carex subgen. Euthyceras</taxon>
    </lineage>
</organism>
<evidence type="ECO:0000259" key="7">
    <source>
        <dbReference type="PROSITE" id="PS51519"/>
    </source>
</evidence>
<comment type="caution">
    <text evidence="8">The sequence shown here is derived from an EMBL/GenBank/DDBJ whole genome shotgun (WGS) entry which is preliminary data.</text>
</comment>